<keyword evidence="1" id="KW-1133">Transmembrane helix</keyword>
<name>A0A0F9A7T3_9ZZZZ</name>
<keyword evidence="1" id="KW-0812">Transmembrane</keyword>
<feature type="transmembrane region" description="Helical" evidence="1">
    <location>
        <begin position="6"/>
        <end position="25"/>
    </location>
</feature>
<feature type="transmembrane region" description="Helical" evidence="1">
    <location>
        <begin position="32"/>
        <end position="52"/>
    </location>
</feature>
<accession>A0A0F9A7T3</accession>
<evidence type="ECO:0000313" key="2">
    <source>
        <dbReference type="EMBL" id="KKK74619.1"/>
    </source>
</evidence>
<feature type="non-terminal residue" evidence="2">
    <location>
        <position position="1"/>
    </location>
</feature>
<proteinExistence type="predicted"/>
<reference evidence="2" key="1">
    <citation type="journal article" date="2015" name="Nature">
        <title>Complex archaea that bridge the gap between prokaryotes and eukaryotes.</title>
        <authorList>
            <person name="Spang A."/>
            <person name="Saw J.H."/>
            <person name="Jorgensen S.L."/>
            <person name="Zaremba-Niedzwiedzka K."/>
            <person name="Martijn J."/>
            <person name="Lind A.E."/>
            <person name="van Eijk R."/>
            <person name="Schleper C."/>
            <person name="Guy L."/>
            <person name="Ettema T.J."/>
        </authorList>
    </citation>
    <scope>NUCLEOTIDE SEQUENCE</scope>
</reference>
<sequence length="100" mass="10571">TSVCSYLQILILVIILRRRLGSLVLQGMLSATAKTVAATILMAAVGAGLLALMRNLPLGFWSDILRLVVVVPSAAAVYLLAARLLQIEELALLTGGKQTV</sequence>
<dbReference type="AlphaFoldDB" id="A0A0F9A7T3"/>
<evidence type="ECO:0000256" key="1">
    <source>
        <dbReference type="SAM" id="Phobius"/>
    </source>
</evidence>
<dbReference type="EMBL" id="LAZR01056231">
    <property type="protein sequence ID" value="KKK74619.1"/>
    <property type="molecule type" value="Genomic_DNA"/>
</dbReference>
<comment type="caution">
    <text evidence="2">The sequence shown here is derived from an EMBL/GenBank/DDBJ whole genome shotgun (WGS) entry which is preliminary data.</text>
</comment>
<organism evidence="2">
    <name type="scientific">marine sediment metagenome</name>
    <dbReference type="NCBI Taxonomy" id="412755"/>
    <lineage>
        <taxon>unclassified sequences</taxon>
        <taxon>metagenomes</taxon>
        <taxon>ecological metagenomes</taxon>
    </lineage>
</organism>
<gene>
    <name evidence="2" type="ORF">LCGC14_2881970</name>
</gene>
<keyword evidence="1" id="KW-0472">Membrane</keyword>
<feature type="transmembrane region" description="Helical" evidence="1">
    <location>
        <begin position="64"/>
        <end position="85"/>
    </location>
</feature>
<protein>
    <submittedName>
        <fullName evidence="2">Uncharacterized protein</fullName>
    </submittedName>
</protein>